<evidence type="ECO:0000256" key="1">
    <source>
        <dbReference type="ARBA" id="ARBA00003145"/>
    </source>
</evidence>
<dbReference type="Gene3D" id="3.30.870.10">
    <property type="entry name" value="Endonuclease Chain A"/>
    <property type="match status" value="2"/>
</dbReference>
<feature type="domain" description="PLD phosphodiesterase" evidence="6">
    <location>
        <begin position="405"/>
        <end position="432"/>
    </location>
</feature>
<gene>
    <name evidence="7" type="ORF">CDQ91_15685</name>
</gene>
<reference evidence="7 8" key="1">
    <citation type="journal article" date="2002" name="Int. J. Syst. Evol. Microbiol.">
        <title>Sphingopyxis witflariensis sp. nov., isolated from activated sludge.</title>
        <authorList>
            <person name="Kampfer P."/>
            <person name="Witzenberger R."/>
            <person name="Denner E.B."/>
            <person name="Busse H.J."/>
            <person name="Neef A."/>
        </authorList>
    </citation>
    <scope>NUCLEOTIDE SEQUENCE [LARGE SCALE GENOMIC DNA]</scope>
    <source>
        <strain evidence="7 8">DSM 14551</strain>
    </source>
</reference>
<evidence type="ECO:0000313" key="7">
    <source>
        <dbReference type="EMBL" id="OWQ94414.1"/>
    </source>
</evidence>
<dbReference type="RefSeq" id="WP_088473672.1">
    <property type="nucleotide sequence ID" value="NZ_NISJ01000009.1"/>
</dbReference>
<evidence type="ECO:0000256" key="4">
    <source>
        <dbReference type="ARBA" id="ARBA00022525"/>
    </source>
</evidence>
<comment type="subcellular location">
    <subcellularLocation>
        <location evidence="2">Secreted</location>
    </subcellularLocation>
</comment>
<dbReference type="EMBL" id="NISJ01000009">
    <property type="protein sequence ID" value="OWQ94414.1"/>
    <property type="molecule type" value="Genomic_DNA"/>
</dbReference>
<organism evidence="7 8">
    <name type="scientific">Sphingopyxis witflariensis</name>
    <dbReference type="NCBI Taxonomy" id="173675"/>
    <lineage>
        <taxon>Bacteria</taxon>
        <taxon>Pseudomonadati</taxon>
        <taxon>Pseudomonadota</taxon>
        <taxon>Alphaproteobacteria</taxon>
        <taxon>Sphingomonadales</taxon>
        <taxon>Sphingomonadaceae</taxon>
        <taxon>Sphingopyxis</taxon>
    </lineage>
</organism>
<dbReference type="PANTHER" id="PTHR21248">
    <property type="entry name" value="CARDIOLIPIN SYNTHASE"/>
    <property type="match status" value="1"/>
</dbReference>
<dbReference type="GO" id="GO:0030572">
    <property type="term" value="F:phosphatidyltransferase activity"/>
    <property type="evidence" value="ECO:0007669"/>
    <property type="project" value="UniProtKB-ARBA"/>
</dbReference>
<dbReference type="PROSITE" id="PS50035">
    <property type="entry name" value="PLD"/>
    <property type="match status" value="2"/>
</dbReference>
<keyword evidence="8" id="KW-1185">Reference proteome</keyword>
<dbReference type="GO" id="GO:0032049">
    <property type="term" value="P:cardiolipin biosynthetic process"/>
    <property type="evidence" value="ECO:0007669"/>
    <property type="project" value="UniProtKB-ARBA"/>
</dbReference>
<dbReference type="InterPro" id="IPR001736">
    <property type="entry name" value="PLipase_D/transphosphatidylase"/>
</dbReference>
<evidence type="ECO:0000256" key="3">
    <source>
        <dbReference type="ARBA" id="ARBA00018392"/>
    </source>
</evidence>
<dbReference type="CDD" id="cd09111">
    <property type="entry name" value="PLDc_ymdC_like_1"/>
    <property type="match status" value="1"/>
</dbReference>
<dbReference type="InterPro" id="IPR025202">
    <property type="entry name" value="PLD-like_dom"/>
</dbReference>
<dbReference type="SUPFAM" id="SSF56024">
    <property type="entry name" value="Phospholipase D/nuclease"/>
    <property type="match status" value="2"/>
</dbReference>
<dbReference type="CDD" id="cd09113">
    <property type="entry name" value="PLDc_ymdC_like_2"/>
    <property type="match status" value="1"/>
</dbReference>
<dbReference type="OrthoDB" id="9762009at2"/>
<evidence type="ECO:0000256" key="5">
    <source>
        <dbReference type="ARBA" id="ARBA00029594"/>
    </source>
</evidence>
<accession>A0A2D0AMK9</accession>
<dbReference type="SMART" id="SM00155">
    <property type="entry name" value="PLDc"/>
    <property type="match status" value="2"/>
</dbReference>
<evidence type="ECO:0000313" key="8">
    <source>
        <dbReference type="Proteomes" id="UP000197097"/>
    </source>
</evidence>
<feature type="domain" description="PLD phosphodiesterase" evidence="6">
    <location>
        <begin position="165"/>
        <end position="192"/>
    </location>
</feature>
<dbReference type="PANTHER" id="PTHR21248:SF12">
    <property type="entry name" value="CARDIOLIPIN SYNTHASE C"/>
    <property type="match status" value="1"/>
</dbReference>
<dbReference type="Pfam" id="PF13091">
    <property type="entry name" value="PLDc_2"/>
    <property type="match status" value="2"/>
</dbReference>
<comment type="function">
    <text evidence="1">Could be a virulence factor.</text>
</comment>
<name>A0A2D0AMK9_9SPHN</name>
<dbReference type="GO" id="GO:0005576">
    <property type="term" value="C:extracellular region"/>
    <property type="evidence" value="ECO:0007669"/>
    <property type="project" value="UniProtKB-SubCell"/>
</dbReference>
<sequence>MLTSLTFLTGSFALLALALWAAFPLPSLEGRRSSQAFADPNSPVAAAVASASVQHPGKSGIYLLPDALDAFAARVEMIRAAQQSVDLQYYIWHNDLSGRILLSELVKAADRGVRVRLLIDDNTTAGLDPMLAGANAHPGIEVRLFNPLTLRRVRPANYIFAFPRLNRRMHNKSLTIDGAVTIVGGRNVGDEYFGAEQDGLFIDMDALAIGAVLPAVSAQFDQYWNSRSAYPAEMLLAADRTEPMDALRDPPESNSLRGQQYRQAIAGTAFIQGAMSQTLNWQWTNVQLFSDDPAKALGAEPPESLLINRLKPVIADARSSFDLVSGYFVPADFGTSLLTGLAARGVDTLVVTNSFAVTDVPLVHAGYIKKRKPLLDAGVRLFEVRPGPQGRAEEPENKATRFSGGGESLHAKTFVVDRRLLFVGSFNFDPRSAQLNCEMGFVIDSPYLSGLVADGLRERLPDHSYAVTRSPQGKLEWIDAAKGKRGILTTEPGTTTWDRTSIWLLSHLPIDWLL</sequence>
<protein>
    <recommendedName>
        <fullName evidence="3">Phospholipase D</fullName>
    </recommendedName>
    <alternativeName>
        <fullName evidence="5">Choline phosphatase</fullName>
    </alternativeName>
</protein>
<proteinExistence type="predicted"/>
<dbReference type="Proteomes" id="UP000197097">
    <property type="component" value="Unassembled WGS sequence"/>
</dbReference>
<comment type="caution">
    <text evidence="7">The sequence shown here is derived from an EMBL/GenBank/DDBJ whole genome shotgun (WGS) entry which is preliminary data.</text>
</comment>
<evidence type="ECO:0000259" key="6">
    <source>
        <dbReference type="PROSITE" id="PS50035"/>
    </source>
</evidence>
<evidence type="ECO:0000256" key="2">
    <source>
        <dbReference type="ARBA" id="ARBA00004613"/>
    </source>
</evidence>
<dbReference type="AlphaFoldDB" id="A0A2D0AMK9"/>
<keyword evidence="4" id="KW-0964">Secreted</keyword>